<evidence type="ECO:0000313" key="3">
    <source>
        <dbReference type="Proteomes" id="UP001219525"/>
    </source>
</evidence>
<name>A0AAD6YCF9_9AGAR</name>
<organism evidence="2 3">
    <name type="scientific">Mycena pura</name>
    <dbReference type="NCBI Taxonomy" id="153505"/>
    <lineage>
        <taxon>Eukaryota</taxon>
        <taxon>Fungi</taxon>
        <taxon>Dikarya</taxon>
        <taxon>Basidiomycota</taxon>
        <taxon>Agaricomycotina</taxon>
        <taxon>Agaricomycetes</taxon>
        <taxon>Agaricomycetidae</taxon>
        <taxon>Agaricales</taxon>
        <taxon>Marasmiineae</taxon>
        <taxon>Mycenaceae</taxon>
        <taxon>Mycena</taxon>
    </lineage>
</organism>
<proteinExistence type="predicted"/>
<dbReference type="AlphaFoldDB" id="A0AAD6YCF9"/>
<evidence type="ECO:0000313" key="2">
    <source>
        <dbReference type="EMBL" id="KAJ7208955.1"/>
    </source>
</evidence>
<evidence type="ECO:0000256" key="1">
    <source>
        <dbReference type="SAM" id="MobiDB-lite"/>
    </source>
</evidence>
<reference evidence="2" key="1">
    <citation type="submission" date="2023-03" db="EMBL/GenBank/DDBJ databases">
        <title>Massive genome expansion in bonnet fungi (Mycena s.s.) driven by repeated elements and novel gene families across ecological guilds.</title>
        <authorList>
            <consortium name="Lawrence Berkeley National Laboratory"/>
            <person name="Harder C.B."/>
            <person name="Miyauchi S."/>
            <person name="Viragh M."/>
            <person name="Kuo A."/>
            <person name="Thoen E."/>
            <person name="Andreopoulos B."/>
            <person name="Lu D."/>
            <person name="Skrede I."/>
            <person name="Drula E."/>
            <person name="Henrissat B."/>
            <person name="Morin E."/>
            <person name="Kohler A."/>
            <person name="Barry K."/>
            <person name="LaButti K."/>
            <person name="Morin E."/>
            <person name="Salamov A."/>
            <person name="Lipzen A."/>
            <person name="Mereny Z."/>
            <person name="Hegedus B."/>
            <person name="Baldrian P."/>
            <person name="Stursova M."/>
            <person name="Weitz H."/>
            <person name="Taylor A."/>
            <person name="Grigoriev I.V."/>
            <person name="Nagy L.G."/>
            <person name="Martin F."/>
            <person name="Kauserud H."/>
        </authorList>
    </citation>
    <scope>NUCLEOTIDE SEQUENCE</scope>
    <source>
        <strain evidence="2">9144</strain>
    </source>
</reference>
<accession>A0AAD6YCF9</accession>
<protein>
    <submittedName>
        <fullName evidence="2">Uncharacterized protein</fullName>
    </submittedName>
</protein>
<feature type="region of interest" description="Disordered" evidence="1">
    <location>
        <begin position="37"/>
        <end position="66"/>
    </location>
</feature>
<dbReference type="Proteomes" id="UP001219525">
    <property type="component" value="Unassembled WGS sequence"/>
</dbReference>
<comment type="caution">
    <text evidence="2">The sequence shown here is derived from an EMBL/GenBank/DDBJ whole genome shotgun (WGS) entry which is preliminary data.</text>
</comment>
<gene>
    <name evidence="2" type="ORF">GGX14DRAFT_395582</name>
</gene>
<sequence length="104" mass="11439">MFKDLNDEREVITKAVASLATVKRKGGKVGSVLELDEEAENLPPEAKSGQFSTSESRESPAKFFAGPKSRFDISPVVPVEAQRKVLARDPQTTLQTLEVDYRSS</sequence>
<keyword evidence="3" id="KW-1185">Reference proteome</keyword>
<dbReference type="EMBL" id="JARJCW010000032">
    <property type="protein sequence ID" value="KAJ7208955.1"/>
    <property type="molecule type" value="Genomic_DNA"/>
</dbReference>